<protein>
    <recommendedName>
        <fullName evidence="1">Transcription regulator TrmB N-terminal domain-containing protein</fullName>
    </recommendedName>
</protein>
<dbReference type="PANTHER" id="PTHR34293:SF1">
    <property type="entry name" value="HTH-TYPE TRANSCRIPTIONAL REGULATOR TRMBL2"/>
    <property type="match status" value="1"/>
</dbReference>
<reference evidence="2 3" key="1">
    <citation type="journal article" date="2016" name="Nat. Commun.">
        <title>Thousands of microbial genomes shed light on interconnected biogeochemical processes in an aquifer system.</title>
        <authorList>
            <person name="Anantharaman K."/>
            <person name="Brown C.T."/>
            <person name="Hug L.A."/>
            <person name="Sharon I."/>
            <person name="Castelle C.J."/>
            <person name="Probst A.J."/>
            <person name="Thomas B.C."/>
            <person name="Singh A."/>
            <person name="Wilkins M.J."/>
            <person name="Karaoz U."/>
            <person name="Brodie E.L."/>
            <person name="Williams K.H."/>
            <person name="Hubbard S.S."/>
            <person name="Banfield J.F."/>
        </authorList>
    </citation>
    <scope>NUCLEOTIDE SEQUENCE [LARGE SCALE GENOMIC DNA]</scope>
</reference>
<dbReference type="SUPFAM" id="SSF46785">
    <property type="entry name" value="Winged helix' DNA-binding domain"/>
    <property type="match status" value="1"/>
</dbReference>
<feature type="domain" description="Transcription regulator TrmB N-terminal" evidence="1">
    <location>
        <begin position="8"/>
        <end position="74"/>
    </location>
</feature>
<evidence type="ECO:0000313" key="3">
    <source>
        <dbReference type="Proteomes" id="UP000177982"/>
    </source>
</evidence>
<name>A0A1G2L649_9BACT</name>
<dbReference type="InterPro" id="IPR002831">
    <property type="entry name" value="Tscrpt_reg_TrmB_N"/>
</dbReference>
<dbReference type="InterPro" id="IPR036388">
    <property type="entry name" value="WH-like_DNA-bd_sf"/>
</dbReference>
<dbReference type="InterPro" id="IPR051797">
    <property type="entry name" value="TrmB-like"/>
</dbReference>
<dbReference type="InterPro" id="IPR036390">
    <property type="entry name" value="WH_DNA-bd_sf"/>
</dbReference>
<dbReference type="Gene3D" id="1.10.10.10">
    <property type="entry name" value="Winged helix-like DNA-binding domain superfamily/Winged helix DNA-binding domain"/>
    <property type="match status" value="1"/>
</dbReference>
<sequence>MKNLQKILQNVGFSDKAALLYLAALELGEATVKELAKRAKVKRTTVYYLLEELRSRGALIETKRNRKTFYVAEKPASLLRFVKERVGGFEESLEYFEQKHHSAFHRPRVYFLHGASGLKHMWNKIFESPEKEYRIITQGENLLEFVKEKYIIEEIIKRKKELAISSKQLISDSLYARKILSRDVQENRKSKILPIFYKLPYTQIICKEFVAIISPRRENMLMIIESDSYAQTQRSIFEIIWNSIH</sequence>
<dbReference type="EMBL" id="MHQO01000016">
    <property type="protein sequence ID" value="OHA07146.1"/>
    <property type="molecule type" value="Genomic_DNA"/>
</dbReference>
<evidence type="ECO:0000259" key="1">
    <source>
        <dbReference type="Pfam" id="PF01978"/>
    </source>
</evidence>
<organism evidence="2 3">
    <name type="scientific">Candidatus Sungbacteria bacterium RIFCSPLOWO2_01_FULL_47_10</name>
    <dbReference type="NCBI Taxonomy" id="1802276"/>
    <lineage>
        <taxon>Bacteria</taxon>
        <taxon>Candidatus Sungiibacteriota</taxon>
    </lineage>
</organism>
<gene>
    <name evidence="2" type="ORF">A2934_02370</name>
</gene>
<proteinExistence type="predicted"/>
<dbReference type="Proteomes" id="UP000177982">
    <property type="component" value="Unassembled WGS sequence"/>
</dbReference>
<dbReference type="AlphaFoldDB" id="A0A1G2L649"/>
<dbReference type="Pfam" id="PF01978">
    <property type="entry name" value="TrmB"/>
    <property type="match status" value="1"/>
</dbReference>
<comment type="caution">
    <text evidence="2">The sequence shown here is derived from an EMBL/GenBank/DDBJ whole genome shotgun (WGS) entry which is preliminary data.</text>
</comment>
<evidence type="ECO:0000313" key="2">
    <source>
        <dbReference type="EMBL" id="OHA07146.1"/>
    </source>
</evidence>
<accession>A0A1G2L649</accession>
<dbReference type="PANTHER" id="PTHR34293">
    <property type="entry name" value="HTH-TYPE TRANSCRIPTIONAL REGULATOR TRMBL2"/>
    <property type="match status" value="1"/>
</dbReference>